<keyword evidence="3" id="KW-0378">Hydrolase</keyword>
<dbReference type="PANTHER" id="PTHR42978:SF5">
    <property type="entry name" value="METALLO-BETA-LACTAMASE DOMAIN-CONTAINING PROTEIN"/>
    <property type="match status" value="1"/>
</dbReference>
<comment type="similarity">
    <text evidence="1">Belongs to the metallo-beta-lactamase superfamily.</text>
</comment>
<evidence type="ECO:0000256" key="5">
    <source>
        <dbReference type="SAM" id="MobiDB-lite"/>
    </source>
</evidence>
<feature type="domain" description="Metallo-beta-lactamase" evidence="6">
    <location>
        <begin position="58"/>
        <end position="280"/>
    </location>
</feature>
<evidence type="ECO:0000256" key="4">
    <source>
        <dbReference type="ARBA" id="ARBA00022833"/>
    </source>
</evidence>
<dbReference type="InterPro" id="IPR036866">
    <property type="entry name" value="RibonucZ/Hydroxyglut_hydro"/>
</dbReference>
<dbReference type="InterPro" id="IPR051013">
    <property type="entry name" value="MBL_superfamily_lactonases"/>
</dbReference>
<evidence type="ECO:0000259" key="6">
    <source>
        <dbReference type="SMART" id="SM00849"/>
    </source>
</evidence>
<evidence type="ECO:0000313" key="7">
    <source>
        <dbReference type="EMBL" id="GAM41183.1"/>
    </source>
</evidence>
<dbReference type="PANTHER" id="PTHR42978">
    <property type="entry name" value="QUORUM-QUENCHING LACTONASE YTNP-RELATED-RELATED"/>
    <property type="match status" value="1"/>
</dbReference>
<dbReference type="SMART" id="SM00849">
    <property type="entry name" value="Lactamase_B"/>
    <property type="match status" value="1"/>
</dbReference>
<dbReference type="Gene3D" id="3.60.15.10">
    <property type="entry name" value="Ribonuclease Z/Hydroxyacylglutathione hydrolase-like"/>
    <property type="match status" value="1"/>
</dbReference>
<keyword evidence="8" id="KW-1185">Reference proteome</keyword>
<keyword evidence="2" id="KW-0479">Metal-binding</keyword>
<dbReference type="GO" id="GO:0016787">
    <property type="term" value="F:hydrolase activity"/>
    <property type="evidence" value="ECO:0007669"/>
    <property type="project" value="UniProtKB-KW"/>
</dbReference>
<evidence type="ECO:0000256" key="3">
    <source>
        <dbReference type="ARBA" id="ARBA00022801"/>
    </source>
</evidence>
<dbReference type="AlphaFoldDB" id="A0A6V8HNH4"/>
<evidence type="ECO:0000256" key="2">
    <source>
        <dbReference type="ARBA" id="ARBA00022723"/>
    </source>
</evidence>
<protein>
    <recommendedName>
        <fullName evidence="6">Metallo-beta-lactamase domain-containing protein</fullName>
    </recommendedName>
</protein>
<dbReference type="SUPFAM" id="SSF56281">
    <property type="entry name" value="Metallo-hydrolase/oxidoreductase"/>
    <property type="match status" value="1"/>
</dbReference>
<evidence type="ECO:0000313" key="8">
    <source>
        <dbReference type="Proteomes" id="UP000053095"/>
    </source>
</evidence>
<evidence type="ECO:0000256" key="1">
    <source>
        <dbReference type="ARBA" id="ARBA00007749"/>
    </source>
</evidence>
<dbReference type="InterPro" id="IPR001279">
    <property type="entry name" value="Metallo-B-lactamas"/>
</dbReference>
<organism evidence="7 8">
    <name type="scientific">Talaromyces pinophilus</name>
    <name type="common">Penicillium pinophilum</name>
    <dbReference type="NCBI Taxonomy" id="128442"/>
    <lineage>
        <taxon>Eukaryota</taxon>
        <taxon>Fungi</taxon>
        <taxon>Dikarya</taxon>
        <taxon>Ascomycota</taxon>
        <taxon>Pezizomycotina</taxon>
        <taxon>Eurotiomycetes</taxon>
        <taxon>Eurotiomycetidae</taxon>
        <taxon>Eurotiales</taxon>
        <taxon>Trichocomaceae</taxon>
        <taxon>Talaromyces</taxon>
        <taxon>Talaromyces sect. Talaromyces</taxon>
    </lineage>
</organism>
<dbReference type="CDD" id="cd07730">
    <property type="entry name" value="metallo-hydrolase-like_MBL-fold"/>
    <property type="match status" value="1"/>
</dbReference>
<dbReference type="EMBL" id="DF933837">
    <property type="protein sequence ID" value="GAM41183.1"/>
    <property type="molecule type" value="Genomic_DNA"/>
</dbReference>
<name>A0A6V8HNH4_TALPI</name>
<comment type="caution">
    <text evidence="7">The sequence shown here is derived from an EMBL/GenBank/DDBJ whole genome shotgun (WGS) entry which is preliminary data.</text>
</comment>
<proteinExistence type="inferred from homology"/>
<keyword evidence="4" id="KW-0862">Zinc</keyword>
<gene>
    <name evidence="7" type="ORF">TCE0_041f14119</name>
</gene>
<sequence length="373" mass="40961">MSESQPLLAAPKPPPDFNIPESNSTVDVRVIDTNTLLFIDPKLFLHPQIAGYNGSHAPIYCFLISHGNRHIIFDLGVRKDWKNYAPRIVSLIKATTTVSPGEHDIASMLDNSNENDTGIRSKDIEAIIWSHNHFDHIGDPSTFPPTTDLIVGPSVTAASWPGWPRNPDAGVLDSDITGGRVVHEINFDKKLKFGRFDAFDFFGDGSFYLLDGPGHAVGHLCAVARTTANPSSFVFMGADACHHPGALRPTEYLPLPISLPIPSPLSSYPTSTCIGTCPGSLFQNLTINQSASSPFFTVAQGPLFPDHEAAMTTVQKIQELDALDNVFVLIAHDLSLRDRIPLFPERINGWEEMDLRGRTRWVFCGEFTCDDAV</sequence>
<dbReference type="Pfam" id="PF00753">
    <property type="entry name" value="Lactamase_B"/>
    <property type="match status" value="1"/>
</dbReference>
<accession>A0A6V8HNH4</accession>
<reference evidence="8" key="1">
    <citation type="journal article" date="2015" name="Genome Announc.">
        <title>Draft genome sequence of Talaromyces cellulolyticus strain Y-94, a source of lignocellulosic biomass-degrading enzymes.</title>
        <authorList>
            <person name="Fujii T."/>
            <person name="Koike H."/>
            <person name="Sawayama S."/>
            <person name="Yano S."/>
            <person name="Inoue H."/>
        </authorList>
    </citation>
    <scope>NUCLEOTIDE SEQUENCE [LARGE SCALE GENOMIC DNA]</scope>
    <source>
        <strain evidence="8">Y-94</strain>
    </source>
</reference>
<feature type="region of interest" description="Disordered" evidence="5">
    <location>
        <begin position="1"/>
        <end position="21"/>
    </location>
</feature>
<dbReference type="GO" id="GO:0046872">
    <property type="term" value="F:metal ion binding"/>
    <property type="evidence" value="ECO:0007669"/>
    <property type="project" value="UniProtKB-KW"/>
</dbReference>
<dbReference type="Proteomes" id="UP000053095">
    <property type="component" value="Unassembled WGS sequence"/>
</dbReference>